<dbReference type="NCBIfam" id="NF003645">
    <property type="entry name" value="PRK05286.1-2"/>
    <property type="match status" value="1"/>
</dbReference>
<evidence type="ECO:0000313" key="13">
    <source>
        <dbReference type="EMBL" id="KPL91288.1"/>
    </source>
</evidence>
<evidence type="ECO:0000313" key="14">
    <source>
        <dbReference type="Proteomes" id="UP000050277"/>
    </source>
</evidence>
<feature type="binding site" evidence="11">
    <location>
        <begin position="318"/>
        <end position="319"/>
    </location>
    <ligand>
        <name>FMN</name>
        <dbReference type="ChEBI" id="CHEBI:58210"/>
    </ligand>
</feature>
<dbReference type="UniPathway" id="UPA00070">
    <property type="reaction ID" value="UER00946"/>
</dbReference>
<dbReference type="PANTHER" id="PTHR48109:SF4">
    <property type="entry name" value="DIHYDROOROTATE DEHYDROGENASE (QUINONE), MITOCHONDRIAL"/>
    <property type="match status" value="1"/>
</dbReference>
<accession>A0A0P6YM93</accession>
<comment type="similarity">
    <text evidence="4 11">Belongs to the dihydroorotate dehydrogenase family. Type 2 subfamily.</text>
</comment>
<dbReference type="Proteomes" id="UP000050277">
    <property type="component" value="Unassembled WGS sequence"/>
</dbReference>
<keyword evidence="7 11" id="KW-0665">Pyrimidine biosynthesis</keyword>
<dbReference type="InterPro" id="IPR005719">
    <property type="entry name" value="Dihydroorotate_DH_2"/>
</dbReference>
<dbReference type="EC" id="1.3.5.2" evidence="11"/>
<feature type="binding site" evidence="11">
    <location>
        <position position="182"/>
    </location>
    <ligand>
        <name>substrate</name>
    </ligand>
</feature>
<evidence type="ECO:0000256" key="9">
    <source>
        <dbReference type="ARBA" id="ARBA00023136"/>
    </source>
</evidence>
<feature type="domain" description="Dihydroorotate dehydrogenase catalytic" evidence="12">
    <location>
        <begin position="50"/>
        <end position="340"/>
    </location>
</feature>
<dbReference type="NCBIfam" id="TIGR01036">
    <property type="entry name" value="pyrD_sub2"/>
    <property type="match status" value="1"/>
</dbReference>
<reference evidence="13 14" key="1">
    <citation type="submission" date="2015-07" db="EMBL/GenBank/DDBJ databases">
        <title>Whole genome sequence of Herpetosiphon geysericola DSM 7119.</title>
        <authorList>
            <person name="Hemp J."/>
            <person name="Ward L.M."/>
            <person name="Pace L.A."/>
            <person name="Fischer W.W."/>
        </authorList>
    </citation>
    <scope>NUCLEOTIDE SEQUENCE [LARGE SCALE GENOMIC DNA]</scope>
    <source>
        <strain evidence="13 14">DSM 7119</strain>
    </source>
</reference>
<evidence type="ECO:0000256" key="7">
    <source>
        <dbReference type="ARBA" id="ARBA00022975"/>
    </source>
</evidence>
<feature type="binding site" evidence="11">
    <location>
        <position position="246"/>
    </location>
    <ligand>
        <name>FMN</name>
        <dbReference type="ChEBI" id="CHEBI:58210"/>
    </ligand>
</feature>
<comment type="caution">
    <text evidence="13">The sequence shown here is derived from an EMBL/GenBank/DDBJ whole genome shotgun (WGS) entry which is preliminary data.</text>
</comment>
<evidence type="ECO:0000256" key="6">
    <source>
        <dbReference type="ARBA" id="ARBA00022643"/>
    </source>
</evidence>
<dbReference type="OrthoDB" id="9802377at2"/>
<feature type="binding site" evidence="11">
    <location>
        <position position="177"/>
    </location>
    <ligand>
        <name>FMN</name>
        <dbReference type="ChEBI" id="CHEBI:58210"/>
    </ligand>
</feature>
<dbReference type="InterPro" id="IPR050074">
    <property type="entry name" value="DHO_dehydrogenase"/>
</dbReference>
<feature type="binding site" evidence="11">
    <location>
        <begin position="67"/>
        <end position="71"/>
    </location>
    <ligand>
        <name>FMN</name>
        <dbReference type="ChEBI" id="CHEBI:58210"/>
    </ligand>
</feature>
<comment type="subunit">
    <text evidence="11">Monomer.</text>
</comment>
<keyword evidence="8 11" id="KW-0560">Oxidoreductase</keyword>
<comment type="pathway">
    <text evidence="3 11">Pyrimidine metabolism; UMP biosynthesis via de novo pathway; orotate from (S)-dihydroorotate (quinone route): step 1/1.</text>
</comment>
<comment type="function">
    <text evidence="1 11">Catalyzes the conversion of dihydroorotate to orotate with quinone as electron acceptor.</text>
</comment>
<comment type="cofactor">
    <cofactor evidence="11">
        <name>FMN</name>
        <dbReference type="ChEBI" id="CHEBI:58210"/>
    </cofactor>
    <text evidence="11">Binds 1 FMN per subunit.</text>
</comment>
<evidence type="ECO:0000259" key="12">
    <source>
        <dbReference type="Pfam" id="PF01180"/>
    </source>
</evidence>
<dbReference type="EMBL" id="LGKP01000006">
    <property type="protein sequence ID" value="KPL91288.1"/>
    <property type="molecule type" value="Genomic_DNA"/>
</dbReference>
<dbReference type="AlphaFoldDB" id="A0A0P6YM93"/>
<evidence type="ECO:0000256" key="4">
    <source>
        <dbReference type="ARBA" id="ARBA00005359"/>
    </source>
</evidence>
<feature type="binding site" evidence="11">
    <location>
        <begin position="247"/>
        <end position="248"/>
    </location>
    <ligand>
        <name>substrate</name>
    </ligand>
</feature>
<dbReference type="InterPro" id="IPR005720">
    <property type="entry name" value="Dihydroorotate_DH_cat"/>
</dbReference>
<dbReference type="NCBIfam" id="NF003652">
    <property type="entry name" value="PRK05286.2-5"/>
    <property type="match status" value="1"/>
</dbReference>
<sequence length="356" mass="38609">MHIYQLAKALLFRLAPEKAHRITTVGLDLATYLPFSSNIFRSFHHNDPILNTHLCGLTFNNPVGLAAGFDKDGTHIRGMRQLGFGFLELGTVTPKPQAGNEQPRLFRLVEDQALINRMGFNNAGIEALALRLAKQPRLIPLGINLGKNKNTPNEQAADDYRQGINLLGEYADYIVINISSPNTPGLRELSRREPLTELLQVVQTARQQLRHQAPLFVKLSPDEDRAGLDAALGAALDAGVDGIIATNTTINRENLRSAQHTETGGLSGAPLKTKALQTLKYIYQSTNGKLPLIGVGGIANGHDAYERILAGASAIQLYTSLIYAGPQLVSTINRELAALLRRDGFNSIQAAVGSAI</sequence>
<feature type="binding site" evidence="11">
    <location>
        <position position="177"/>
    </location>
    <ligand>
        <name>substrate</name>
    </ligand>
</feature>
<dbReference type="GO" id="GO:0005886">
    <property type="term" value="C:plasma membrane"/>
    <property type="evidence" value="ECO:0007669"/>
    <property type="project" value="UniProtKB-SubCell"/>
</dbReference>
<dbReference type="InterPro" id="IPR013785">
    <property type="entry name" value="Aldolase_TIM"/>
</dbReference>
<dbReference type="GO" id="GO:0106430">
    <property type="term" value="F:dihydroorotate dehydrogenase (quinone) activity"/>
    <property type="evidence" value="ECO:0007669"/>
    <property type="project" value="UniProtKB-EC"/>
</dbReference>
<dbReference type="CDD" id="cd04738">
    <property type="entry name" value="DHOD_2_like"/>
    <property type="match status" value="1"/>
</dbReference>
<feature type="binding site" evidence="11">
    <location>
        <position position="218"/>
    </location>
    <ligand>
        <name>FMN</name>
        <dbReference type="ChEBI" id="CHEBI:58210"/>
    </ligand>
</feature>
<organism evidence="13 14">
    <name type="scientific">Herpetosiphon geysericola</name>
    <dbReference type="NCBI Taxonomy" id="70996"/>
    <lineage>
        <taxon>Bacteria</taxon>
        <taxon>Bacillati</taxon>
        <taxon>Chloroflexota</taxon>
        <taxon>Chloroflexia</taxon>
        <taxon>Herpetosiphonales</taxon>
        <taxon>Herpetosiphonaceae</taxon>
        <taxon>Herpetosiphon</taxon>
    </lineage>
</organism>
<dbReference type="SUPFAM" id="SSF51395">
    <property type="entry name" value="FMN-linked oxidoreductases"/>
    <property type="match status" value="1"/>
</dbReference>
<feature type="binding site" evidence="11">
    <location>
        <position position="91"/>
    </location>
    <ligand>
        <name>FMN</name>
        <dbReference type="ChEBI" id="CHEBI:58210"/>
    </ligand>
</feature>
<dbReference type="GO" id="GO:0006207">
    <property type="term" value="P:'de novo' pyrimidine nucleobase biosynthetic process"/>
    <property type="evidence" value="ECO:0007669"/>
    <property type="project" value="UniProtKB-UniRule"/>
</dbReference>
<dbReference type="HAMAP" id="MF_00225">
    <property type="entry name" value="DHO_dh_type2"/>
    <property type="match status" value="1"/>
</dbReference>
<evidence type="ECO:0000256" key="3">
    <source>
        <dbReference type="ARBA" id="ARBA00005161"/>
    </source>
</evidence>
<dbReference type="GO" id="GO:0005737">
    <property type="term" value="C:cytoplasm"/>
    <property type="evidence" value="ECO:0007669"/>
    <property type="project" value="InterPro"/>
</dbReference>
<dbReference type="Pfam" id="PF01180">
    <property type="entry name" value="DHO_dh"/>
    <property type="match status" value="1"/>
</dbReference>
<dbReference type="PATRIC" id="fig|70996.4.peg.1627"/>
<feature type="binding site" evidence="11">
    <location>
        <position position="71"/>
    </location>
    <ligand>
        <name>substrate</name>
    </ligand>
</feature>
<feature type="binding site" evidence="11">
    <location>
        <position position="297"/>
    </location>
    <ligand>
        <name>FMN</name>
        <dbReference type="ChEBI" id="CHEBI:58210"/>
    </ligand>
</feature>
<feature type="binding site" evidence="11">
    <location>
        <begin position="116"/>
        <end position="120"/>
    </location>
    <ligand>
        <name>substrate</name>
    </ligand>
</feature>
<dbReference type="RefSeq" id="WP_054532810.1">
    <property type="nucleotide sequence ID" value="NZ_LGKP01000006.1"/>
</dbReference>
<evidence type="ECO:0000256" key="8">
    <source>
        <dbReference type="ARBA" id="ARBA00023002"/>
    </source>
</evidence>
<dbReference type="STRING" id="70996.SE18_02345"/>
<feature type="binding site" evidence="11">
    <location>
        <position position="268"/>
    </location>
    <ligand>
        <name>FMN</name>
        <dbReference type="ChEBI" id="CHEBI:58210"/>
    </ligand>
</feature>
<dbReference type="PROSITE" id="PS00912">
    <property type="entry name" value="DHODEHASE_2"/>
    <property type="match status" value="1"/>
</dbReference>
<evidence type="ECO:0000256" key="5">
    <source>
        <dbReference type="ARBA" id="ARBA00022630"/>
    </source>
</evidence>
<evidence type="ECO:0000256" key="1">
    <source>
        <dbReference type="ARBA" id="ARBA00003125"/>
    </source>
</evidence>
<dbReference type="PROSITE" id="PS00911">
    <property type="entry name" value="DHODEHASE_1"/>
    <property type="match status" value="1"/>
</dbReference>
<keyword evidence="11" id="KW-1003">Cell membrane</keyword>
<dbReference type="PANTHER" id="PTHR48109">
    <property type="entry name" value="DIHYDROOROTATE DEHYDROGENASE (QUINONE), MITOCHONDRIAL-RELATED"/>
    <property type="match status" value="1"/>
</dbReference>
<evidence type="ECO:0000256" key="11">
    <source>
        <dbReference type="HAMAP-Rule" id="MF_00225"/>
    </source>
</evidence>
<protein>
    <recommendedName>
        <fullName evidence="11">Dihydroorotate dehydrogenase (quinone)</fullName>
        <ecNumber evidence="11">1.3.5.2</ecNumber>
    </recommendedName>
    <alternativeName>
        <fullName evidence="11">DHOdehase</fullName>
        <shortName evidence="11">DHOD</shortName>
        <shortName evidence="11">DHODase</shortName>
    </alternativeName>
    <alternativeName>
        <fullName evidence="11">Dihydroorotate oxidase</fullName>
    </alternativeName>
</protein>
<name>A0A0P6YM93_9CHLR</name>
<keyword evidence="9 11" id="KW-0472">Membrane</keyword>
<proteinExistence type="inferred from homology"/>
<evidence type="ECO:0000256" key="2">
    <source>
        <dbReference type="ARBA" id="ARBA00004370"/>
    </source>
</evidence>
<dbReference type="GO" id="GO:0044205">
    <property type="term" value="P:'de novo' UMP biosynthetic process"/>
    <property type="evidence" value="ECO:0007669"/>
    <property type="project" value="UniProtKB-UniRule"/>
</dbReference>
<comment type="catalytic activity">
    <reaction evidence="10 11">
        <text>(S)-dihydroorotate + a quinone = orotate + a quinol</text>
        <dbReference type="Rhea" id="RHEA:30187"/>
        <dbReference type="ChEBI" id="CHEBI:24646"/>
        <dbReference type="ChEBI" id="CHEBI:30839"/>
        <dbReference type="ChEBI" id="CHEBI:30864"/>
        <dbReference type="ChEBI" id="CHEBI:132124"/>
        <dbReference type="EC" id="1.3.5.2"/>
    </reaction>
</comment>
<keyword evidence="6 11" id="KW-0288">FMN</keyword>
<gene>
    <name evidence="11" type="primary">pyrD</name>
    <name evidence="13" type="ORF">SE18_02345</name>
</gene>
<evidence type="ECO:0000256" key="10">
    <source>
        <dbReference type="ARBA" id="ARBA00048639"/>
    </source>
</evidence>
<dbReference type="Gene3D" id="3.20.20.70">
    <property type="entry name" value="Aldolase class I"/>
    <property type="match status" value="1"/>
</dbReference>
<keyword evidence="5 11" id="KW-0285">Flavoprotein</keyword>
<keyword evidence="14" id="KW-1185">Reference proteome</keyword>
<comment type="subcellular location">
    <subcellularLocation>
        <location evidence="11">Cell membrane</location>
        <topology evidence="11">Peripheral membrane protein</topology>
    </subcellularLocation>
    <subcellularLocation>
        <location evidence="2">Membrane</location>
    </subcellularLocation>
</comment>
<feature type="active site" description="Nucleophile" evidence="11">
    <location>
        <position position="180"/>
    </location>
</feature>
<dbReference type="InterPro" id="IPR001295">
    <property type="entry name" value="Dihydroorotate_DH_CS"/>
</dbReference>
<feature type="binding site" evidence="11">
    <location>
        <position position="144"/>
    </location>
    <ligand>
        <name>FMN</name>
        <dbReference type="ChEBI" id="CHEBI:58210"/>
    </ligand>
</feature>